<evidence type="ECO:0000313" key="10">
    <source>
        <dbReference type="Proteomes" id="UP000265140"/>
    </source>
</evidence>
<evidence type="ECO:0000256" key="3">
    <source>
        <dbReference type="ARBA" id="ARBA00022722"/>
    </source>
</evidence>
<dbReference type="CDD" id="cd09274">
    <property type="entry name" value="RNase_HI_RT_Ty3"/>
    <property type="match status" value="1"/>
</dbReference>
<sequence>MHGARFFTKLDLRSAYNLKLSAAEQNYDIGDRELLAVVRALSAWRHWLKGDKHPFLVWTDHRNLEYMRAARRLTPRQARWAMFFTQFVFTLTYRPGSKNVGADALSRQHDTEERPVAVLPASCMVVPVVWELDADIARVQHDEPSPHACPEGRTYAPPSVRDRLIYWTHTSPSSGHPGIGPTVRALAGKYGWPTLAKDVRVYVSSCSVFAQSKAPRHLPMGKLHPLPIPQRPWSHLSVDFLTDLPPLQGHTTILVVVDRFSKSCCLLPLPGLPTALQTAEVLFTHVFRHYGVPKDIVSDRGPQFTSRVWKAFMQHLGVSVSLTLGYHPQSNGQVECVNQEVGRFIRSYCQDRPGEWAEFLPWAEYALNSLHHSSTGMSPFQCVLGYQPVLAPWTPSQTGTPGVDDGGQRVHGSLCRLASGSLSASKRSLRADTAERPRYIVRATGSGSRTRTCPSACPAGSWPCGLWGPLKS</sequence>
<dbReference type="Pfam" id="PF17917">
    <property type="entry name" value="RT_RNaseH"/>
    <property type="match status" value="1"/>
</dbReference>
<dbReference type="InterPro" id="IPR041588">
    <property type="entry name" value="Integrase_H2C2"/>
</dbReference>
<keyword evidence="4" id="KW-0255">Endonuclease</keyword>
<accession>A0AAY5KJG5</accession>
<keyword evidence="1" id="KW-0808">Transferase</keyword>
<name>A0AAY5KJG5_ESOLU</name>
<dbReference type="InterPro" id="IPR012337">
    <property type="entry name" value="RNaseH-like_sf"/>
</dbReference>
<dbReference type="Gene3D" id="3.30.420.10">
    <property type="entry name" value="Ribonuclease H-like superfamily/Ribonuclease H"/>
    <property type="match status" value="1"/>
</dbReference>
<dbReference type="AlphaFoldDB" id="A0AAY5KJG5"/>
<evidence type="ECO:0000259" key="8">
    <source>
        <dbReference type="PROSITE" id="PS50994"/>
    </source>
</evidence>
<dbReference type="GO" id="GO:0003964">
    <property type="term" value="F:RNA-directed DNA polymerase activity"/>
    <property type="evidence" value="ECO:0007669"/>
    <property type="project" value="UniProtKB-KW"/>
</dbReference>
<dbReference type="GO" id="GO:0016787">
    <property type="term" value="F:hydrolase activity"/>
    <property type="evidence" value="ECO:0007669"/>
    <property type="project" value="UniProtKB-KW"/>
</dbReference>
<dbReference type="GO" id="GO:0004519">
    <property type="term" value="F:endonuclease activity"/>
    <property type="evidence" value="ECO:0007669"/>
    <property type="project" value="UniProtKB-KW"/>
</dbReference>
<dbReference type="Gene3D" id="1.10.340.70">
    <property type="match status" value="1"/>
</dbReference>
<keyword evidence="2" id="KW-0548">Nucleotidyltransferase</keyword>
<dbReference type="Ensembl" id="ENSELUT00000100776.1">
    <property type="protein sequence ID" value="ENSELUP00000088881.1"/>
    <property type="gene ID" value="ENSELUG00000038276.1"/>
</dbReference>
<evidence type="ECO:0000313" key="9">
    <source>
        <dbReference type="Ensembl" id="ENSELUP00000088881.1"/>
    </source>
</evidence>
<evidence type="ECO:0000256" key="2">
    <source>
        <dbReference type="ARBA" id="ARBA00022695"/>
    </source>
</evidence>
<dbReference type="GO" id="GO:0015074">
    <property type="term" value="P:DNA integration"/>
    <property type="evidence" value="ECO:0007669"/>
    <property type="project" value="InterPro"/>
</dbReference>
<evidence type="ECO:0000256" key="4">
    <source>
        <dbReference type="ARBA" id="ARBA00022759"/>
    </source>
</evidence>
<dbReference type="InterPro" id="IPR041373">
    <property type="entry name" value="RT_RNaseH"/>
</dbReference>
<dbReference type="Pfam" id="PF00665">
    <property type="entry name" value="rve"/>
    <property type="match status" value="1"/>
</dbReference>
<dbReference type="InterPro" id="IPR036397">
    <property type="entry name" value="RNaseH_sf"/>
</dbReference>
<proteinExistence type="predicted"/>
<dbReference type="GO" id="GO:0003676">
    <property type="term" value="F:nucleic acid binding"/>
    <property type="evidence" value="ECO:0007669"/>
    <property type="project" value="InterPro"/>
</dbReference>
<feature type="domain" description="Integrase catalytic" evidence="8">
    <location>
        <begin position="228"/>
        <end position="387"/>
    </location>
</feature>
<dbReference type="InterPro" id="IPR050951">
    <property type="entry name" value="Retrovirus_Pol_polyprotein"/>
</dbReference>
<keyword evidence="5" id="KW-0378">Hydrolase</keyword>
<evidence type="ECO:0000256" key="6">
    <source>
        <dbReference type="ARBA" id="ARBA00022918"/>
    </source>
</evidence>
<dbReference type="PROSITE" id="PS50994">
    <property type="entry name" value="INTEGRASE"/>
    <property type="match status" value="1"/>
</dbReference>
<protein>
    <recommendedName>
        <fullName evidence="7">Gypsy retrotransposon integrase-like protein 1</fullName>
    </recommendedName>
</protein>
<dbReference type="SUPFAM" id="SSF53098">
    <property type="entry name" value="Ribonuclease H-like"/>
    <property type="match status" value="1"/>
</dbReference>
<keyword evidence="10" id="KW-1185">Reference proteome</keyword>
<dbReference type="Pfam" id="PF17921">
    <property type="entry name" value="Integrase_H2C2"/>
    <property type="match status" value="1"/>
</dbReference>
<keyword evidence="3" id="KW-0540">Nuclease</keyword>
<reference evidence="9 10" key="1">
    <citation type="submission" date="2020-02" db="EMBL/GenBank/DDBJ databases">
        <title>Esox lucius (northern pike) genome, fEsoLuc1, primary haplotype.</title>
        <authorList>
            <person name="Myers G."/>
            <person name="Karagic N."/>
            <person name="Meyer A."/>
            <person name="Pippel M."/>
            <person name="Reichard M."/>
            <person name="Winkler S."/>
            <person name="Tracey A."/>
            <person name="Sims Y."/>
            <person name="Howe K."/>
            <person name="Rhie A."/>
            <person name="Formenti G."/>
            <person name="Durbin R."/>
            <person name="Fedrigo O."/>
            <person name="Jarvis E.D."/>
        </authorList>
    </citation>
    <scope>NUCLEOTIDE SEQUENCE [LARGE SCALE GENOMIC DNA]</scope>
</reference>
<dbReference type="InterPro" id="IPR043502">
    <property type="entry name" value="DNA/RNA_pol_sf"/>
</dbReference>
<dbReference type="FunFam" id="3.30.420.10:FF:000032">
    <property type="entry name" value="Retrovirus-related Pol polyprotein from transposon 297-like Protein"/>
    <property type="match status" value="1"/>
</dbReference>
<dbReference type="InterPro" id="IPR001584">
    <property type="entry name" value="Integrase_cat-core"/>
</dbReference>
<reference evidence="9" key="2">
    <citation type="submission" date="2025-08" db="UniProtKB">
        <authorList>
            <consortium name="Ensembl"/>
        </authorList>
    </citation>
    <scope>IDENTIFICATION</scope>
</reference>
<dbReference type="Proteomes" id="UP000265140">
    <property type="component" value="Chromosome 1"/>
</dbReference>
<evidence type="ECO:0000256" key="7">
    <source>
        <dbReference type="ARBA" id="ARBA00039658"/>
    </source>
</evidence>
<evidence type="ECO:0000256" key="1">
    <source>
        <dbReference type="ARBA" id="ARBA00022679"/>
    </source>
</evidence>
<evidence type="ECO:0000256" key="5">
    <source>
        <dbReference type="ARBA" id="ARBA00022801"/>
    </source>
</evidence>
<dbReference type="GeneTree" id="ENSGT01040000240511"/>
<keyword evidence="6" id="KW-0695">RNA-directed DNA polymerase</keyword>
<organism evidence="9 10">
    <name type="scientific">Esox lucius</name>
    <name type="common">Northern pike</name>
    <dbReference type="NCBI Taxonomy" id="8010"/>
    <lineage>
        <taxon>Eukaryota</taxon>
        <taxon>Metazoa</taxon>
        <taxon>Chordata</taxon>
        <taxon>Craniata</taxon>
        <taxon>Vertebrata</taxon>
        <taxon>Euteleostomi</taxon>
        <taxon>Actinopterygii</taxon>
        <taxon>Neopterygii</taxon>
        <taxon>Teleostei</taxon>
        <taxon>Protacanthopterygii</taxon>
        <taxon>Esociformes</taxon>
        <taxon>Esocidae</taxon>
        <taxon>Esox</taxon>
    </lineage>
</organism>
<dbReference type="PANTHER" id="PTHR37984:SF15">
    <property type="entry name" value="INTEGRASE CATALYTIC DOMAIN-CONTAINING PROTEIN"/>
    <property type="match status" value="1"/>
</dbReference>
<dbReference type="SUPFAM" id="SSF56672">
    <property type="entry name" value="DNA/RNA polymerases"/>
    <property type="match status" value="1"/>
</dbReference>
<dbReference type="PANTHER" id="PTHR37984">
    <property type="entry name" value="PROTEIN CBG26694"/>
    <property type="match status" value="1"/>
</dbReference>
<reference evidence="9" key="3">
    <citation type="submission" date="2025-09" db="UniProtKB">
        <authorList>
            <consortium name="Ensembl"/>
        </authorList>
    </citation>
    <scope>IDENTIFICATION</scope>
</reference>